<evidence type="ECO:0000313" key="3">
    <source>
        <dbReference type="EMBL" id="SHH48169.1"/>
    </source>
</evidence>
<dbReference type="OrthoDB" id="2814158at2"/>
<dbReference type="Pfam" id="PF07158">
    <property type="entry name" value="MatC_N"/>
    <property type="match status" value="1"/>
</dbReference>
<feature type="transmembrane region" description="Helical" evidence="1">
    <location>
        <begin position="176"/>
        <end position="195"/>
    </location>
</feature>
<feature type="transmembrane region" description="Helical" evidence="1">
    <location>
        <begin position="25"/>
        <end position="43"/>
    </location>
</feature>
<sequence>MKSLAIISIIGLALAIILGFTRNANVGIISIGIAFIISQFYGISANEIISGFNTSLFLTMLGVTYLFSIVNSNDTLTITAKKIVKSVGKKTWLLPIVLFIMGFFMSFIGPGAIPCLAIMPIIAVPIALQSGFNPIMLSIIGIKGAQAARMSPITPEGILVHQLLAEQGILDAVNPVFISMFLMASINAIVAFIVYKGWKPKKSIEVEEETLPKFNSSQIISIVGLLTMMVCALFFKMNVGLVAFTIGSILVILGVVEDSKAIKAVPWNVLLLVTGVGILMEIILQSGGIDIIISALSSVMSEKTSAPIMVLVSGIMSFFSSGLGVVFPTLIPTVSGITANVGGISNAIELASMVVIGGTFTGISPISTAGALIMAAISSNEEATKLYPNNKIFTELFGWAFLYLIVDALVTFTGIFNFIATTF</sequence>
<feature type="transmembrane region" description="Helical" evidence="1">
    <location>
        <begin position="397"/>
        <end position="420"/>
    </location>
</feature>
<feature type="transmembrane region" description="Helical" evidence="1">
    <location>
        <begin position="308"/>
        <end position="330"/>
    </location>
</feature>
<dbReference type="STRING" id="1120995.SAMN02745245_01427"/>
<organism evidence="3 4">
    <name type="scientific">Anaerosphaera aminiphila DSM 21120</name>
    <dbReference type="NCBI Taxonomy" id="1120995"/>
    <lineage>
        <taxon>Bacteria</taxon>
        <taxon>Bacillati</taxon>
        <taxon>Bacillota</taxon>
        <taxon>Tissierellia</taxon>
        <taxon>Tissierellales</taxon>
        <taxon>Peptoniphilaceae</taxon>
        <taxon>Anaerosphaera</taxon>
    </lineage>
</organism>
<name>A0A1M5TBS7_9FIRM</name>
<feature type="transmembrane region" description="Helical" evidence="1">
    <location>
        <begin position="121"/>
        <end position="142"/>
    </location>
</feature>
<dbReference type="EMBL" id="FQXI01000010">
    <property type="protein sequence ID" value="SHH48169.1"/>
    <property type="molecule type" value="Genomic_DNA"/>
</dbReference>
<accession>A0A1M5TBS7</accession>
<evidence type="ECO:0000256" key="1">
    <source>
        <dbReference type="SAM" id="Phobius"/>
    </source>
</evidence>
<feature type="transmembrane region" description="Helical" evidence="1">
    <location>
        <begin position="241"/>
        <end position="257"/>
    </location>
</feature>
<keyword evidence="1" id="KW-0812">Transmembrane</keyword>
<dbReference type="InterPro" id="IPR009827">
    <property type="entry name" value="MatC_N"/>
</dbReference>
<evidence type="ECO:0000313" key="4">
    <source>
        <dbReference type="Proteomes" id="UP000184032"/>
    </source>
</evidence>
<gene>
    <name evidence="3" type="ORF">SAMN02745245_01427</name>
</gene>
<feature type="transmembrane region" description="Helical" evidence="1">
    <location>
        <begin position="350"/>
        <end position="377"/>
    </location>
</feature>
<feature type="transmembrane region" description="Helical" evidence="1">
    <location>
        <begin position="55"/>
        <end position="72"/>
    </location>
</feature>
<dbReference type="AlphaFoldDB" id="A0A1M5TBS7"/>
<keyword evidence="1" id="KW-1133">Transmembrane helix</keyword>
<proteinExistence type="predicted"/>
<feature type="transmembrane region" description="Helical" evidence="1">
    <location>
        <begin position="92"/>
        <end position="109"/>
    </location>
</feature>
<evidence type="ECO:0000259" key="2">
    <source>
        <dbReference type="Pfam" id="PF07158"/>
    </source>
</evidence>
<keyword evidence="4" id="KW-1185">Reference proteome</keyword>
<reference evidence="4" key="1">
    <citation type="submission" date="2016-11" db="EMBL/GenBank/DDBJ databases">
        <authorList>
            <person name="Varghese N."/>
            <person name="Submissions S."/>
        </authorList>
    </citation>
    <scope>NUCLEOTIDE SEQUENCE [LARGE SCALE GENOMIC DNA]</scope>
    <source>
        <strain evidence="4">DSM 21120</strain>
    </source>
</reference>
<feature type="domain" description="Dicarboxylate carrier MatC N-terminal" evidence="2">
    <location>
        <begin position="5"/>
        <end position="147"/>
    </location>
</feature>
<keyword evidence="1" id="KW-0472">Membrane</keyword>
<dbReference type="RefSeq" id="WP_073185022.1">
    <property type="nucleotide sequence ID" value="NZ_FQXI01000010.1"/>
</dbReference>
<protein>
    <submittedName>
        <fullName evidence="3">Na+/H+ antiporter NhaD</fullName>
    </submittedName>
</protein>
<feature type="transmembrane region" description="Helical" evidence="1">
    <location>
        <begin position="269"/>
        <end position="296"/>
    </location>
</feature>
<dbReference type="Proteomes" id="UP000184032">
    <property type="component" value="Unassembled WGS sequence"/>
</dbReference>